<accession>A0A9E2F705</accession>
<dbReference type="Proteomes" id="UP000811545">
    <property type="component" value="Unassembled WGS sequence"/>
</dbReference>
<reference evidence="2 3" key="1">
    <citation type="journal article" date="2021" name="bioRxiv">
        <title>Unique metabolic strategies in Hadean analogues reveal hints for primordial physiology.</title>
        <authorList>
            <person name="Nobu M.K."/>
            <person name="Nakai R."/>
            <person name="Tamazawa S."/>
            <person name="Mori H."/>
            <person name="Toyoda A."/>
            <person name="Ijiri A."/>
            <person name="Suzuki S."/>
            <person name="Kurokawa K."/>
            <person name="Kamagata Y."/>
            <person name="Tamaki H."/>
        </authorList>
    </citation>
    <scope>NUCLEOTIDE SEQUENCE [LARGE SCALE GENOMIC DNA]</scope>
    <source>
        <strain evidence="2">BS525</strain>
    </source>
</reference>
<protein>
    <submittedName>
        <fullName evidence="2">Uncharacterized protein</fullName>
    </submittedName>
</protein>
<evidence type="ECO:0000313" key="3">
    <source>
        <dbReference type="Proteomes" id="UP000811545"/>
    </source>
</evidence>
<organism evidence="2 3">
    <name type="scientific">Psychracetigena formicireducens</name>
    <dbReference type="NCBI Taxonomy" id="2986056"/>
    <lineage>
        <taxon>Bacteria</taxon>
        <taxon>Bacillati</taxon>
        <taxon>Candidatus Lithacetigenota</taxon>
        <taxon>Candidatus Psychracetigena</taxon>
    </lineage>
</organism>
<name>A0A9E2F705_PSYF1</name>
<dbReference type="AlphaFoldDB" id="A0A9E2F705"/>
<sequence length="219" mass="25070">MSEIKKYIERMKVLLEYDMRMPNSFAHSKDDDSMFTYQDDKEIAMEDILKEEEPEEAPAPEEAEPAPAEEPQPQEPAQAEAQPEMSSVEPQNDTNEIEAMKSFMDSQLSEIKNSLGDLSSVFSSIDELARQHQEISNKIQVLDKKVTDALPEPELSFQERMLNLSGKGSETPQEYFNKHASNNKTYGDDIKFDGKKYFKEVDFINNDSFVKDTIKNPNL</sequence>
<evidence type="ECO:0000256" key="1">
    <source>
        <dbReference type="SAM" id="MobiDB-lite"/>
    </source>
</evidence>
<feature type="compositionally biased region" description="Low complexity" evidence="1">
    <location>
        <begin position="75"/>
        <end position="84"/>
    </location>
</feature>
<gene>
    <name evidence="2" type="ORF">DDT42_01767</name>
</gene>
<feature type="compositionally biased region" description="Basic and acidic residues" evidence="1">
    <location>
        <begin position="39"/>
        <end position="48"/>
    </location>
</feature>
<comment type="caution">
    <text evidence="2">The sequence shown here is derived from an EMBL/GenBank/DDBJ whole genome shotgun (WGS) entry which is preliminary data.</text>
</comment>
<dbReference type="EMBL" id="QLTW01000213">
    <property type="protein sequence ID" value="MBT9145890.1"/>
    <property type="molecule type" value="Genomic_DNA"/>
</dbReference>
<feature type="compositionally biased region" description="Acidic residues" evidence="1">
    <location>
        <begin position="49"/>
        <end position="64"/>
    </location>
</feature>
<feature type="region of interest" description="Disordered" evidence="1">
    <location>
        <begin position="39"/>
        <end position="98"/>
    </location>
</feature>
<proteinExistence type="predicted"/>
<evidence type="ECO:0000313" key="2">
    <source>
        <dbReference type="EMBL" id="MBT9145890.1"/>
    </source>
</evidence>